<proteinExistence type="predicted"/>
<keyword evidence="3" id="KW-1185">Reference proteome</keyword>
<evidence type="ECO:0000313" key="2">
    <source>
        <dbReference type="EMBL" id="QGU02695.1"/>
    </source>
</evidence>
<dbReference type="Gene3D" id="3.30.2010.20">
    <property type="match status" value="1"/>
</dbReference>
<evidence type="ECO:0000256" key="1">
    <source>
        <dbReference type="SAM" id="MobiDB-lite"/>
    </source>
</evidence>
<dbReference type="Pfam" id="PF06262">
    <property type="entry name" value="Zincin_1"/>
    <property type="match status" value="1"/>
</dbReference>
<evidence type="ECO:0000313" key="3">
    <source>
        <dbReference type="Proteomes" id="UP000427071"/>
    </source>
</evidence>
<dbReference type="Proteomes" id="UP000427071">
    <property type="component" value="Chromosome"/>
</dbReference>
<dbReference type="InterPro" id="IPR010428">
    <property type="entry name" value="Zincin_1"/>
</dbReference>
<dbReference type="RefSeq" id="WP_156193051.1">
    <property type="nucleotide sequence ID" value="NZ_CP046452.1"/>
</dbReference>
<organism evidence="2 3">
    <name type="scientific">Corynebacterium kalinowskii</name>
    <dbReference type="NCBI Taxonomy" id="2675216"/>
    <lineage>
        <taxon>Bacteria</taxon>
        <taxon>Bacillati</taxon>
        <taxon>Actinomycetota</taxon>
        <taxon>Actinomycetes</taxon>
        <taxon>Mycobacteriales</taxon>
        <taxon>Corynebacteriaceae</taxon>
        <taxon>Corynebacterium</taxon>
    </lineage>
</organism>
<name>A0A6B8VUQ9_9CORY</name>
<accession>A0A6B8VUQ9</accession>
<dbReference type="InterPro" id="IPR038555">
    <property type="entry name" value="Zincin_1_sf"/>
</dbReference>
<gene>
    <name evidence="2" type="ORF">CKALI_09200</name>
</gene>
<dbReference type="CDD" id="cd12954">
    <property type="entry name" value="MMP_TTHA0227_like_1"/>
    <property type="match status" value="1"/>
</dbReference>
<dbReference type="AlphaFoldDB" id="A0A6B8VUQ9"/>
<dbReference type="KEGG" id="ckw:CKALI_09200"/>
<protein>
    <submittedName>
        <fullName evidence="2">Possibl zinc metallo-peptidase</fullName>
    </submittedName>
</protein>
<reference evidence="3" key="1">
    <citation type="submission" date="2019-11" db="EMBL/GenBank/DDBJ databases">
        <title>Complete genome sequence of Corynebacterium kalinowskii 1959, a novel Corynebacterium species isolated from soil of a small paddock in Vilsendorf, Germany.</title>
        <authorList>
            <person name="Schaffert L."/>
            <person name="Ruwe M."/>
            <person name="Milse J."/>
            <person name="Hanuschka K."/>
            <person name="Ortseifen V."/>
            <person name="Droste J."/>
            <person name="Brandt D."/>
            <person name="Schlueter L."/>
            <person name="Kutter Y."/>
            <person name="Vinke S."/>
            <person name="Viehoefer P."/>
            <person name="Jacob L."/>
            <person name="Luebke N.-C."/>
            <person name="Schulte-Berndt E."/>
            <person name="Hain C."/>
            <person name="Linder M."/>
            <person name="Schmidt P."/>
            <person name="Wollenschlaeger L."/>
            <person name="Luttermann T."/>
            <person name="Thieme E."/>
            <person name="Hassa J."/>
            <person name="Haak M."/>
            <person name="Wittchen M."/>
            <person name="Mentz A."/>
            <person name="Persicke M."/>
            <person name="Busche T."/>
            <person name="Ruckert C."/>
        </authorList>
    </citation>
    <scope>NUCLEOTIDE SEQUENCE [LARGE SCALE GENOMIC DNA]</scope>
    <source>
        <strain evidence="3">1959</strain>
    </source>
</reference>
<feature type="region of interest" description="Disordered" evidence="1">
    <location>
        <begin position="1"/>
        <end position="21"/>
    </location>
</feature>
<sequence length="151" mass="16851">MDVRTARNRHGRGVRGPLLPQATPRFRTRSQLFDTAVLESYAPIANAFPHELSNLDIAVDTIPRMRLSSDMTVLPDEIVADGPVPLGRVIPAGIDRHGKPTRARIVIFRKPIEARCINKEERSEILKMVLTTLVANHLGIDPADIDPDFSW</sequence>
<feature type="compositionally biased region" description="Basic residues" evidence="1">
    <location>
        <begin position="1"/>
        <end position="13"/>
    </location>
</feature>
<dbReference type="SUPFAM" id="SSF55486">
    <property type="entry name" value="Metalloproteases ('zincins'), catalytic domain"/>
    <property type="match status" value="1"/>
</dbReference>
<dbReference type="EMBL" id="CP046452">
    <property type="protein sequence ID" value="QGU02695.1"/>
    <property type="molecule type" value="Genomic_DNA"/>
</dbReference>